<feature type="signal peptide" evidence="1">
    <location>
        <begin position="1"/>
        <end position="21"/>
    </location>
</feature>
<gene>
    <name evidence="2" type="ORF">JYK14_12420</name>
</gene>
<evidence type="ECO:0000313" key="3">
    <source>
        <dbReference type="Proteomes" id="UP001523392"/>
    </source>
</evidence>
<keyword evidence="1" id="KW-0732">Signal</keyword>
<name>A0ABT1D4V5_9PROT</name>
<keyword evidence="3" id="KW-1185">Reference proteome</keyword>
<evidence type="ECO:0000256" key="1">
    <source>
        <dbReference type="SAM" id="SignalP"/>
    </source>
</evidence>
<dbReference type="Proteomes" id="UP001523392">
    <property type="component" value="Unassembled WGS sequence"/>
</dbReference>
<dbReference type="EMBL" id="JAFIRR010000071">
    <property type="protein sequence ID" value="MCO6416958.1"/>
    <property type="molecule type" value="Genomic_DNA"/>
</dbReference>
<reference evidence="2 3" key="1">
    <citation type="submission" date="2021-12" db="EMBL/GenBank/DDBJ databases">
        <title>Siccirubricoccus leaddurans sp. nov., a high concentration Zn2+ tolerance bacterium.</title>
        <authorList>
            <person name="Cao Y."/>
        </authorList>
    </citation>
    <scope>NUCLEOTIDE SEQUENCE [LARGE SCALE GENOMIC DNA]</scope>
    <source>
        <strain evidence="2 3">KC 17139</strain>
    </source>
</reference>
<evidence type="ECO:0000313" key="2">
    <source>
        <dbReference type="EMBL" id="MCO6416958.1"/>
    </source>
</evidence>
<accession>A0ABT1D4V5</accession>
<organism evidence="2 3">
    <name type="scientific">Siccirubricoccus soli</name>
    <dbReference type="NCBI Taxonomy" id="2899147"/>
    <lineage>
        <taxon>Bacteria</taxon>
        <taxon>Pseudomonadati</taxon>
        <taxon>Pseudomonadota</taxon>
        <taxon>Alphaproteobacteria</taxon>
        <taxon>Acetobacterales</taxon>
        <taxon>Roseomonadaceae</taxon>
        <taxon>Siccirubricoccus</taxon>
    </lineage>
</organism>
<comment type="caution">
    <text evidence="2">The sequence shown here is derived from an EMBL/GenBank/DDBJ whole genome shotgun (WGS) entry which is preliminary data.</text>
</comment>
<dbReference type="RefSeq" id="WP_252953584.1">
    <property type="nucleotide sequence ID" value="NZ_JAFIRR010000071.1"/>
</dbReference>
<sequence>MGFRTIAAGVCALALALAARAEGPAPDRALVQLDWIPTGEHTAYVVDVPQFSVADLGTMLAARSRQDAPVAAGS</sequence>
<feature type="chain" id="PRO_5046152982" evidence="1">
    <location>
        <begin position="22"/>
        <end position="74"/>
    </location>
</feature>
<protein>
    <submittedName>
        <fullName evidence="2">Uncharacterized protein</fullName>
    </submittedName>
</protein>
<proteinExistence type="predicted"/>